<reference evidence="1 2" key="1">
    <citation type="journal article" date="2018" name="Front. Plant Sci.">
        <title>Red Clover (Trifolium pratense) and Zigzag Clover (T. medium) - A Picture of Genomic Similarities and Differences.</title>
        <authorList>
            <person name="Dluhosova J."/>
            <person name="Istvanek J."/>
            <person name="Nedelnik J."/>
            <person name="Repkova J."/>
        </authorList>
    </citation>
    <scope>NUCLEOTIDE SEQUENCE [LARGE SCALE GENOMIC DNA]</scope>
    <source>
        <strain evidence="2">cv. 10/8</strain>
        <tissue evidence="1">Leaf</tissue>
    </source>
</reference>
<accession>A0A392R0F6</accession>
<feature type="non-terminal residue" evidence="1">
    <location>
        <position position="1"/>
    </location>
</feature>
<sequence length="49" mass="5448">GDEVPAPEHQVPAPVPELPGDLLSHLLSRLPVLDLYPHGLTLRYRIQPM</sequence>
<dbReference type="Proteomes" id="UP000265520">
    <property type="component" value="Unassembled WGS sequence"/>
</dbReference>
<dbReference type="AlphaFoldDB" id="A0A392R0F6"/>
<protein>
    <submittedName>
        <fullName evidence="1">Uncharacterized protein</fullName>
    </submittedName>
</protein>
<comment type="caution">
    <text evidence="1">The sequence shown here is derived from an EMBL/GenBank/DDBJ whole genome shotgun (WGS) entry which is preliminary data.</text>
</comment>
<dbReference type="EMBL" id="LXQA010173567">
    <property type="protein sequence ID" value="MCI29574.1"/>
    <property type="molecule type" value="Genomic_DNA"/>
</dbReference>
<evidence type="ECO:0000313" key="2">
    <source>
        <dbReference type="Proteomes" id="UP000265520"/>
    </source>
</evidence>
<name>A0A392R0F6_9FABA</name>
<proteinExistence type="predicted"/>
<organism evidence="1 2">
    <name type="scientific">Trifolium medium</name>
    <dbReference type="NCBI Taxonomy" id="97028"/>
    <lineage>
        <taxon>Eukaryota</taxon>
        <taxon>Viridiplantae</taxon>
        <taxon>Streptophyta</taxon>
        <taxon>Embryophyta</taxon>
        <taxon>Tracheophyta</taxon>
        <taxon>Spermatophyta</taxon>
        <taxon>Magnoliopsida</taxon>
        <taxon>eudicotyledons</taxon>
        <taxon>Gunneridae</taxon>
        <taxon>Pentapetalae</taxon>
        <taxon>rosids</taxon>
        <taxon>fabids</taxon>
        <taxon>Fabales</taxon>
        <taxon>Fabaceae</taxon>
        <taxon>Papilionoideae</taxon>
        <taxon>50 kb inversion clade</taxon>
        <taxon>NPAAA clade</taxon>
        <taxon>Hologalegina</taxon>
        <taxon>IRL clade</taxon>
        <taxon>Trifolieae</taxon>
        <taxon>Trifolium</taxon>
    </lineage>
</organism>
<evidence type="ECO:0000313" key="1">
    <source>
        <dbReference type="EMBL" id="MCI29574.1"/>
    </source>
</evidence>
<keyword evidence="2" id="KW-1185">Reference proteome</keyword>